<name>A0A0H3DEF9_AMYMU</name>
<dbReference type="GO" id="GO:0005975">
    <property type="term" value="P:carbohydrate metabolic process"/>
    <property type="evidence" value="ECO:0007669"/>
    <property type="project" value="InterPro"/>
</dbReference>
<sequence>MMGQRTQPAWRRRFTRWTATATAALAVAGVQVWFAEPAAVAQAAPAAAATAPDGVGAGNGALASVDLAGSWSFTPAGRAATTITVPGGGWYKQGFTDVNEATYSRTVTVPNTGQPQSAWIEFGAVNHEATLSVDGQAVATRTTAFTPSNFDISAFAAPGTTHTISVHVKGRYALKNGSQTLVPDAANWSEAIPQGIYRSAALRVYPAVYVSDAFIRTSVANRTLTYDVSVTNTSGSSRSVTLSGALAPDNSASFSYPALPGRTVTVAAHSTAKVTVGPVAWNLGTASYWWPNVPYRAGYRAQLHRLSVHATTDDGRTSDATYRFGFRESTQNGEYYSLNGVRVNYRGDSLQGADYDRIDNGGKGDAYDTLPGFLPPSTGNGGWPQAVDNYQRLNYNVVRIHQEPASPYMLDVADEMGLMVIDETAIRGTCSCQDFVAGHDNMVDHAKALTLRDRNHPGIIRWSQSNEADISSFDSEAFEKDLYAAMNGNDGTRPVSVDTAWNTNPYPNMLNGNFAVYSHYIDGIGTYGEARADLPGRPDGEGEYVWNSSNTKQGFEWFATATAAKRAKDASDLRPYTLLSGWASFVPGVRSTDFVPEEGGHPVYGEDNLTAPWSNPQLQRIQAAFNPVAAIDLPYWSASGKSDANGAFPLPQAVDTYAYNSAVTRNVTVFNDDFTGTSVTLGWTAHLDQPDGAVVASGSTPLTIPLGSRVTQPISFTAPAGGSRVYLTLSTAKSGTTTFTDNVEYLNLGTPTTSVDDAGSPVTYAGSWGHATGETSLYAGTNSYSDVAGDTATLSFTGTGVTLHAVTAPSHGIVGVSVDGGAEALVDEYSATRTGDVPVWSSPRLTSGSHTIRVRVTGTQRAASSHDWGTIDRFEISSRPVAGTNYRIVNRNSGKPLAIAGDATGDGALAVQRTGGGAWTVKAAPGGAYTLIYVPTGKALDVNGYATTLGLQLQQWTPSGGTNQQWYLQPTGDGYFGIVSHDSGLAADDYNWDGSDGAKVVQYTAGTGANQQWQLVPA</sequence>
<dbReference type="InterPro" id="IPR006104">
    <property type="entry name" value="Glyco_hydro_2_N"/>
</dbReference>
<dbReference type="Pfam" id="PF14200">
    <property type="entry name" value="RicinB_lectin_2"/>
    <property type="match status" value="1"/>
</dbReference>
<evidence type="ECO:0000256" key="2">
    <source>
        <dbReference type="SAM" id="SignalP"/>
    </source>
</evidence>
<dbReference type="Gene3D" id="2.80.10.50">
    <property type="match status" value="1"/>
</dbReference>
<feature type="domain" description="Glycoside hydrolase family 2 immunoglobulin-like beta-sandwich" evidence="3">
    <location>
        <begin position="208"/>
        <end position="327"/>
    </location>
</feature>
<dbReference type="Proteomes" id="UP000000328">
    <property type="component" value="Chromosome"/>
</dbReference>
<dbReference type="Gene3D" id="2.60.120.260">
    <property type="entry name" value="Galactose-binding domain-like"/>
    <property type="match status" value="2"/>
</dbReference>
<dbReference type="EMBL" id="CP002000">
    <property type="protein sequence ID" value="ADJ49091.1"/>
    <property type="molecule type" value="Genomic_DNA"/>
</dbReference>
<feature type="domain" description="Glycosyl hydrolases family 2 sugar binding" evidence="5">
    <location>
        <begin position="99"/>
        <end position="203"/>
    </location>
</feature>
<evidence type="ECO:0000256" key="1">
    <source>
        <dbReference type="ARBA" id="ARBA00007401"/>
    </source>
</evidence>
<dbReference type="PATRIC" id="fig|749927.5.peg.7672"/>
<dbReference type="KEGG" id="amd:AMED_7377"/>
<feature type="domain" description="Glycoside hydrolase family 2 catalytic" evidence="4">
    <location>
        <begin position="391"/>
        <end position="551"/>
    </location>
</feature>
<evidence type="ECO:0000313" key="8">
    <source>
        <dbReference type="Proteomes" id="UP000000328"/>
    </source>
</evidence>
<gene>
    <name evidence="7" type="ordered locus">AMED_7377</name>
</gene>
<feature type="signal peptide" evidence="2">
    <location>
        <begin position="1"/>
        <end position="35"/>
    </location>
</feature>
<dbReference type="InterPro" id="IPR006311">
    <property type="entry name" value="TAT_signal"/>
</dbReference>
<keyword evidence="2" id="KW-0732">Signal</keyword>
<dbReference type="PANTHER" id="PTHR42732:SF1">
    <property type="entry name" value="BETA-MANNOSIDASE"/>
    <property type="match status" value="1"/>
</dbReference>
<dbReference type="Pfam" id="PF02837">
    <property type="entry name" value="Glyco_hydro_2_N"/>
    <property type="match status" value="1"/>
</dbReference>
<dbReference type="Gene3D" id="3.20.20.80">
    <property type="entry name" value="Glycosidases"/>
    <property type="match status" value="1"/>
</dbReference>
<protein>
    <submittedName>
        <fullName evidence="7">Beta-galactosidase</fullName>
    </submittedName>
</protein>
<dbReference type="Pfam" id="PF02836">
    <property type="entry name" value="Glyco_hydro_2_C"/>
    <property type="match status" value="1"/>
</dbReference>
<dbReference type="HOGENOM" id="CLU_323062_0_0_11"/>
<dbReference type="PROSITE" id="PS50231">
    <property type="entry name" value="RICIN_B_LECTIN"/>
    <property type="match status" value="1"/>
</dbReference>
<dbReference type="eggNOG" id="COG3250">
    <property type="taxonomic scope" value="Bacteria"/>
</dbReference>
<dbReference type="InterPro" id="IPR000772">
    <property type="entry name" value="Ricin_B_lectin"/>
</dbReference>
<organism evidence="7 8">
    <name type="scientific">Amycolatopsis mediterranei (strain U-32)</name>
    <dbReference type="NCBI Taxonomy" id="749927"/>
    <lineage>
        <taxon>Bacteria</taxon>
        <taxon>Bacillati</taxon>
        <taxon>Actinomycetota</taxon>
        <taxon>Actinomycetes</taxon>
        <taxon>Pseudonocardiales</taxon>
        <taxon>Pseudonocardiaceae</taxon>
        <taxon>Amycolatopsis</taxon>
    </lineage>
</organism>
<dbReference type="InterPro" id="IPR008979">
    <property type="entry name" value="Galactose-bd-like_sf"/>
</dbReference>
<feature type="domain" description="Ricin B lectin" evidence="6">
    <location>
        <begin position="919"/>
        <end position="1003"/>
    </location>
</feature>
<evidence type="ECO:0000259" key="6">
    <source>
        <dbReference type="Pfam" id="PF14200"/>
    </source>
</evidence>
<dbReference type="InterPro" id="IPR035992">
    <property type="entry name" value="Ricin_B-like_lectins"/>
</dbReference>
<dbReference type="CDD" id="cd00161">
    <property type="entry name" value="beta-trefoil_Ricin-like"/>
    <property type="match status" value="1"/>
</dbReference>
<dbReference type="InterPro" id="IPR006102">
    <property type="entry name" value="Ig-like_GH2"/>
</dbReference>
<evidence type="ECO:0000313" key="7">
    <source>
        <dbReference type="EMBL" id="ADJ49091.1"/>
    </source>
</evidence>
<dbReference type="InterPro" id="IPR017853">
    <property type="entry name" value="GH"/>
</dbReference>
<evidence type="ECO:0000259" key="5">
    <source>
        <dbReference type="Pfam" id="PF02837"/>
    </source>
</evidence>
<dbReference type="Gene3D" id="2.60.40.10">
    <property type="entry name" value="Immunoglobulins"/>
    <property type="match status" value="1"/>
</dbReference>
<dbReference type="InterPro" id="IPR006103">
    <property type="entry name" value="Glyco_hydro_2_cat"/>
</dbReference>
<dbReference type="AlphaFoldDB" id="A0A0H3DEF9"/>
<reference evidence="7 8" key="1">
    <citation type="journal article" date="2010" name="Cell Res.">
        <title>Complete genome sequence of the rifamycin SV-producing Amycolatopsis mediterranei U32 revealed its genetic characteristics in phylogeny and metabolism.</title>
        <authorList>
            <person name="Zhao W."/>
            <person name="Zhong Y."/>
            <person name="Yuan H."/>
            <person name="Wang J."/>
            <person name="Zheng H."/>
            <person name="Wang Y."/>
            <person name="Cen X."/>
            <person name="Xu F."/>
            <person name="Bai J."/>
            <person name="Han X."/>
            <person name="Lu G."/>
            <person name="Zhu Y."/>
            <person name="Shao Z."/>
            <person name="Yan H."/>
            <person name="Li C."/>
            <person name="Peng N."/>
            <person name="Zhang Z."/>
            <person name="Zhang Y."/>
            <person name="Lin W."/>
            <person name="Fan Y."/>
            <person name="Qin Z."/>
            <person name="Hu Y."/>
            <person name="Zhu B."/>
            <person name="Wang S."/>
            <person name="Ding X."/>
            <person name="Zhao G.P."/>
        </authorList>
    </citation>
    <scope>NUCLEOTIDE SEQUENCE [LARGE SCALE GENOMIC DNA]</scope>
    <source>
        <strain evidence="8">U-32</strain>
    </source>
</reference>
<dbReference type="InterPro" id="IPR051913">
    <property type="entry name" value="GH2_Domain-Containing"/>
</dbReference>
<accession>A0A0H3DEF9</accession>
<proteinExistence type="inferred from homology"/>
<dbReference type="Pfam" id="PF00703">
    <property type="entry name" value="Glyco_hydro_2"/>
    <property type="match status" value="1"/>
</dbReference>
<dbReference type="InterPro" id="IPR013783">
    <property type="entry name" value="Ig-like_fold"/>
</dbReference>
<dbReference type="SUPFAM" id="SSF51445">
    <property type="entry name" value="(Trans)glycosidases"/>
    <property type="match status" value="1"/>
</dbReference>
<comment type="similarity">
    <text evidence="1">Belongs to the glycosyl hydrolase 2 family.</text>
</comment>
<dbReference type="OrthoDB" id="9762066at2"/>
<dbReference type="PROSITE" id="PS51318">
    <property type="entry name" value="TAT"/>
    <property type="match status" value="1"/>
</dbReference>
<dbReference type="SUPFAM" id="SSF50370">
    <property type="entry name" value="Ricin B-like lectins"/>
    <property type="match status" value="1"/>
</dbReference>
<dbReference type="SUPFAM" id="SSF49785">
    <property type="entry name" value="Galactose-binding domain-like"/>
    <property type="match status" value="1"/>
</dbReference>
<dbReference type="PANTHER" id="PTHR42732">
    <property type="entry name" value="BETA-GALACTOSIDASE"/>
    <property type="match status" value="1"/>
</dbReference>
<feature type="chain" id="PRO_5039080890" evidence="2">
    <location>
        <begin position="36"/>
        <end position="1018"/>
    </location>
</feature>
<dbReference type="GO" id="GO:0004553">
    <property type="term" value="F:hydrolase activity, hydrolyzing O-glycosyl compounds"/>
    <property type="evidence" value="ECO:0007669"/>
    <property type="project" value="InterPro"/>
</dbReference>
<evidence type="ECO:0000259" key="3">
    <source>
        <dbReference type="Pfam" id="PF00703"/>
    </source>
</evidence>
<evidence type="ECO:0000259" key="4">
    <source>
        <dbReference type="Pfam" id="PF02836"/>
    </source>
</evidence>